<dbReference type="InterPro" id="IPR014312">
    <property type="entry name" value="Succ_DH_anchor"/>
</dbReference>
<dbReference type="GO" id="GO:0009055">
    <property type="term" value="F:electron transfer activity"/>
    <property type="evidence" value="ECO:0007669"/>
    <property type="project" value="TreeGrafter"/>
</dbReference>
<protein>
    <recommendedName>
        <fullName evidence="4 16">Succinate dehydrogenase hydrophobic membrane anchor subunit</fullName>
    </recommendedName>
</protein>
<comment type="subcellular location">
    <subcellularLocation>
        <location evidence="2 16">Cell inner membrane</location>
        <topology evidence="2 16">Multi-pass membrane protein</topology>
    </subcellularLocation>
</comment>
<reference evidence="20 21" key="1">
    <citation type="journal article" date="2002" name="Nat. Genet.">
        <title>Genome sequence of the endocellular obligate symbiont of tsetse flies, Wigglesworthia glossinidia.</title>
        <authorList>
            <person name="Akman L."/>
            <person name="Yamashita A."/>
            <person name="Watanabe H."/>
            <person name="Oshima K."/>
            <person name="Shiba T."/>
            <person name="Hattori M."/>
            <person name="Aksoy S."/>
        </authorList>
    </citation>
    <scope>NUCLEOTIDE SEQUENCE [LARGE SCALE GENOMIC DNA]</scope>
</reference>
<evidence type="ECO:0000256" key="11">
    <source>
        <dbReference type="ARBA" id="ARBA00022723"/>
    </source>
</evidence>
<comment type="cofactor">
    <cofactor evidence="18">
        <name>heme</name>
        <dbReference type="ChEBI" id="CHEBI:30413"/>
    </cofactor>
    <text evidence="18">The heme is bound between the two transmembrane subunits.</text>
</comment>
<keyword evidence="7 16" id="KW-0997">Cell inner membrane</keyword>
<accession>Q8D2D2</accession>
<evidence type="ECO:0000256" key="10">
    <source>
        <dbReference type="ARBA" id="ARBA00022692"/>
    </source>
</evidence>
<keyword evidence="11 18" id="KW-0479">Metal-binding</keyword>
<sequence>MVNKESAFGILGIYEWIIIRISGILIFLYVICVSSFIIYETPIKYELWREFFNKSLIKIFTILTFMSIAIHSWIGLWQIITDYIKSESLRLKLEIVIFLILFAYIIYGIKIII</sequence>
<keyword evidence="8 16" id="KW-0816">Tricarboxylic acid cycle</keyword>
<dbReference type="HOGENOM" id="CLU_151315_2_0_6"/>
<dbReference type="EMBL" id="BA000021">
    <property type="protein sequence ID" value="BAC24568.1"/>
    <property type="molecule type" value="Genomic_DNA"/>
</dbReference>
<keyword evidence="13 19" id="KW-1133">Transmembrane helix</keyword>
<keyword evidence="14 18" id="KW-0408">Iron</keyword>
<evidence type="ECO:0000256" key="4">
    <source>
        <dbReference type="ARBA" id="ARBA00019425"/>
    </source>
</evidence>
<feature type="binding site" description="axial binding residue" evidence="18">
    <location>
        <position position="71"/>
    </location>
    <ligand>
        <name>heme</name>
        <dbReference type="ChEBI" id="CHEBI:30413"/>
        <note>ligand shared with second transmembrane subunit</note>
    </ligand>
    <ligandPart>
        <name>Fe</name>
        <dbReference type="ChEBI" id="CHEBI:18248"/>
    </ligandPart>
</feature>
<evidence type="ECO:0000256" key="14">
    <source>
        <dbReference type="ARBA" id="ARBA00023004"/>
    </source>
</evidence>
<comment type="function">
    <text evidence="1 16">Membrane-anchoring subunit of succinate dehydrogenase (SDH).</text>
</comment>
<evidence type="ECO:0000256" key="6">
    <source>
        <dbReference type="ARBA" id="ARBA00022475"/>
    </source>
</evidence>
<dbReference type="SUPFAM" id="SSF81343">
    <property type="entry name" value="Fumarate reductase respiratory complex transmembrane subunits"/>
    <property type="match status" value="1"/>
</dbReference>
<feature type="transmembrane region" description="Helical" evidence="19">
    <location>
        <begin position="59"/>
        <end position="80"/>
    </location>
</feature>
<keyword evidence="5 16" id="KW-0813">Transport</keyword>
<evidence type="ECO:0000313" key="21">
    <source>
        <dbReference type="Proteomes" id="UP000000562"/>
    </source>
</evidence>
<evidence type="ECO:0000313" key="20">
    <source>
        <dbReference type="EMBL" id="BAC24568.1"/>
    </source>
</evidence>
<keyword evidence="21" id="KW-1185">Reference proteome</keyword>
<dbReference type="AlphaFoldDB" id="Q8D2D2"/>
<dbReference type="Pfam" id="PF01127">
    <property type="entry name" value="Sdh_cyt"/>
    <property type="match status" value="1"/>
</dbReference>
<evidence type="ECO:0000256" key="9">
    <source>
        <dbReference type="ARBA" id="ARBA00022617"/>
    </source>
</evidence>
<name>Q8D2D2_WIGBR</name>
<keyword evidence="10 19" id="KW-0812">Transmembrane</keyword>
<dbReference type="OrthoDB" id="5612767at2"/>
<keyword evidence="15 16" id="KW-0472">Membrane</keyword>
<evidence type="ECO:0000256" key="5">
    <source>
        <dbReference type="ARBA" id="ARBA00022448"/>
    </source>
</evidence>
<evidence type="ECO:0000256" key="13">
    <source>
        <dbReference type="ARBA" id="ARBA00022989"/>
    </source>
</evidence>
<evidence type="ECO:0000256" key="7">
    <source>
        <dbReference type="ARBA" id="ARBA00022519"/>
    </source>
</evidence>
<dbReference type="Proteomes" id="UP000000562">
    <property type="component" value="Chromosome"/>
</dbReference>
<dbReference type="GO" id="GO:0046872">
    <property type="term" value="F:metal ion binding"/>
    <property type="evidence" value="ECO:0007669"/>
    <property type="project" value="UniProtKB-KW"/>
</dbReference>
<evidence type="ECO:0000256" key="15">
    <source>
        <dbReference type="ARBA" id="ARBA00023136"/>
    </source>
</evidence>
<dbReference type="KEGG" id="wbr:sdhD"/>
<feature type="transmembrane region" description="Helical" evidence="19">
    <location>
        <begin position="95"/>
        <end position="112"/>
    </location>
</feature>
<dbReference type="STRING" id="36870.gene:10368924"/>
<evidence type="ECO:0000256" key="17">
    <source>
        <dbReference type="PIRSR" id="PIRSR000169-1"/>
    </source>
</evidence>
<keyword evidence="6 16" id="KW-1003">Cell membrane</keyword>
<dbReference type="GO" id="GO:0006099">
    <property type="term" value="P:tricarboxylic acid cycle"/>
    <property type="evidence" value="ECO:0007669"/>
    <property type="project" value="UniProtKB-UniRule"/>
</dbReference>
<organism evidence="20 21">
    <name type="scientific">Wigglesworthia glossinidia brevipalpis</name>
    <dbReference type="NCBI Taxonomy" id="36870"/>
    <lineage>
        <taxon>Bacteria</taxon>
        <taxon>Pseudomonadati</taxon>
        <taxon>Pseudomonadota</taxon>
        <taxon>Gammaproteobacteria</taxon>
        <taxon>Enterobacterales</taxon>
        <taxon>Erwiniaceae</taxon>
        <taxon>Wigglesworthia</taxon>
    </lineage>
</organism>
<dbReference type="CDD" id="cd03494">
    <property type="entry name" value="SQR_TypeC_SdhD"/>
    <property type="match status" value="1"/>
</dbReference>
<evidence type="ECO:0000256" key="12">
    <source>
        <dbReference type="ARBA" id="ARBA00022982"/>
    </source>
</evidence>
<feature type="transmembrane region" description="Helical" evidence="19">
    <location>
        <begin position="17"/>
        <end position="39"/>
    </location>
</feature>
<dbReference type="PANTHER" id="PTHR38689:SF1">
    <property type="entry name" value="SUCCINATE DEHYDROGENASE HYDROPHOBIC MEMBRANE ANCHOR SUBUNIT"/>
    <property type="match status" value="1"/>
</dbReference>
<evidence type="ECO:0000256" key="19">
    <source>
        <dbReference type="SAM" id="Phobius"/>
    </source>
</evidence>
<dbReference type="InterPro" id="IPR000701">
    <property type="entry name" value="SuccDH_FuR_B_TM-su"/>
</dbReference>
<evidence type="ECO:0000256" key="2">
    <source>
        <dbReference type="ARBA" id="ARBA00004429"/>
    </source>
</evidence>
<evidence type="ECO:0000256" key="1">
    <source>
        <dbReference type="ARBA" id="ARBA00004050"/>
    </source>
</evidence>
<dbReference type="eggNOG" id="COG2142">
    <property type="taxonomic scope" value="Bacteria"/>
</dbReference>
<dbReference type="PANTHER" id="PTHR38689">
    <property type="entry name" value="SUCCINATE DEHYDROGENASE HYDROPHOBIC MEMBRANE ANCHOR SUBUNIT"/>
    <property type="match status" value="1"/>
</dbReference>
<evidence type="ECO:0000256" key="18">
    <source>
        <dbReference type="PIRSR" id="PIRSR000169-2"/>
    </source>
</evidence>
<dbReference type="UniPathway" id="UPA00223"/>
<dbReference type="GO" id="GO:0017004">
    <property type="term" value="P:cytochrome complex assembly"/>
    <property type="evidence" value="ECO:0007669"/>
    <property type="project" value="TreeGrafter"/>
</dbReference>
<dbReference type="PIRSF" id="PIRSF000169">
    <property type="entry name" value="SDH_D"/>
    <property type="match status" value="1"/>
</dbReference>
<proteinExistence type="predicted"/>
<dbReference type="InterPro" id="IPR034804">
    <property type="entry name" value="SQR/QFR_C/D"/>
</dbReference>
<evidence type="ECO:0000256" key="16">
    <source>
        <dbReference type="PIRNR" id="PIRNR000169"/>
    </source>
</evidence>
<dbReference type="Gene3D" id="1.20.1300.10">
    <property type="entry name" value="Fumarate reductase/succinate dehydrogenase, transmembrane subunit"/>
    <property type="match status" value="1"/>
</dbReference>
<dbReference type="GO" id="GO:0020037">
    <property type="term" value="F:heme binding"/>
    <property type="evidence" value="ECO:0007669"/>
    <property type="project" value="InterPro"/>
</dbReference>
<keyword evidence="12 16" id="KW-0249">Electron transport</keyword>
<dbReference type="GO" id="GO:0005886">
    <property type="term" value="C:plasma membrane"/>
    <property type="evidence" value="ECO:0007669"/>
    <property type="project" value="UniProtKB-SubCell"/>
</dbReference>
<keyword evidence="9 18" id="KW-0349">Heme</keyword>
<comment type="pathway">
    <text evidence="3 16">Carbohydrate metabolism; tricarboxylic acid cycle.</text>
</comment>
<dbReference type="NCBIfam" id="TIGR02968">
    <property type="entry name" value="succ_dehyd_anc"/>
    <property type="match status" value="1"/>
</dbReference>
<evidence type="ECO:0000256" key="8">
    <source>
        <dbReference type="ARBA" id="ARBA00022532"/>
    </source>
</evidence>
<evidence type="ECO:0000256" key="3">
    <source>
        <dbReference type="ARBA" id="ARBA00005163"/>
    </source>
</evidence>
<gene>
    <name evidence="20" type="primary">sdhD</name>
</gene>
<feature type="binding site" evidence="17">
    <location>
        <position position="83"/>
    </location>
    <ligand>
        <name>a ubiquinone</name>
        <dbReference type="ChEBI" id="CHEBI:16389"/>
    </ligand>
</feature>